<dbReference type="EMBL" id="QRYC01000010">
    <property type="protein sequence ID" value="RGU56422.1"/>
    <property type="molecule type" value="Genomic_DNA"/>
</dbReference>
<feature type="region of interest" description="Disordered" evidence="2">
    <location>
        <begin position="1"/>
        <end position="27"/>
    </location>
</feature>
<gene>
    <name evidence="6" type="ORF">DWW24_11370</name>
    <name evidence="5" type="ORF">DWW57_09195</name>
    <name evidence="7" type="ORF">DXA53_08435</name>
    <name evidence="3" type="ORF">L0P03_20085</name>
    <name evidence="4" type="ORF">PN645_13730</name>
</gene>
<accession>A0A412WE09</accession>
<evidence type="ECO:0000313" key="9">
    <source>
        <dbReference type="Proteomes" id="UP000284243"/>
    </source>
</evidence>
<dbReference type="Proteomes" id="UP000284243">
    <property type="component" value="Unassembled WGS sequence"/>
</dbReference>
<protein>
    <submittedName>
        <fullName evidence="6">DUF349 domain-containing protein</fullName>
    </submittedName>
</protein>
<evidence type="ECO:0000313" key="10">
    <source>
        <dbReference type="Proteomes" id="UP000284434"/>
    </source>
</evidence>
<evidence type="ECO:0000256" key="2">
    <source>
        <dbReference type="SAM" id="MobiDB-lite"/>
    </source>
</evidence>
<name>A0A412WE09_9BACT</name>
<dbReference type="Proteomes" id="UP000284434">
    <property type="component" value="Unassembled WGS sequence"/>
</dbReference>
<comment type="caution">
    <text evidence="6">The sequence shown here is derived from an EMBL/GenBank/DDBJ whole genome shotgun (WGS) entry which is preliminary data.</text>
</comment>
<keyword evidence="1" id="KW-0175">Coiled coil</keyword>
<evidence type="ECO:0000313" key="4">
    <source>
        <dbReference type="EMBL" id="MDB9224061.1"/>
    </source>
</evidence>
<evidence type="ECO:0000313" key="5">
    <source>
        <dbReference type="EMBL" id="RGU56422.1"/>
    </source>
</evidence>
<dbReference type="Proteomes" id="UP001212263">
    <property type="component" value="Unassembled WGS sequence"/>
</dbReference>
<dbReference type="EMBL" id="QSCO01000010">
    <property type="protein sequence ID" value="RGY06873.1"/>
    <property type="molecule type" value="Genomic_DNA"/>
</dbReference>
<dbReference type="EMBL" id="JAQMRD010000019">
    <property type="protein sequence ID" value="MDB9224061.1"/>
    <property type="molecule type" value="Genomic_DNA"/>
</dbReference>
<dbReference type="EMBL" id="JAKNDN010000058">
    <property type="protein sequence ID" value="MCG4962120.1"/>
    <property type="molecule type" value="Genomic_DNA"/>
</dbReference>
<dbReference type="Proteomes" id="UP001199750">
    <property type="component" value="Unassembled WGS sequence"/>
</dbReference>
<proteinExistence type="predicted"/>
<evidence type="ECO:0000313" key="7">
    <source>
        <dbReference type="EMBL" id="RGY06873.1"/>
    </source>
</evidence>
<dbReference type="InterPro" id="IPR007139">
    <property type="entry name" value="DUF349"/>
</dbReference>
<organism evidence="6 8">
    <name type="scientific">Odoribacter splanchnicus</name>
    <dbReference type="NCBI Taxonomy" id="28118"/>
    <lineage>
        <taxon>Bacteria</taxon>
        <taxon>Pseudomonadati</taxon>
        <taxon>Bacteroidota</taxon>
        <taxon>Bacteroidia</taxon>
        <taxon>Bacteroidales</taxon>
        <taxon>Odoribacteraceae</taxon>
        <taxon>Odoribacter</taxon>
    </lineage>
</organism>
<evidence type="ECO:0000313" key="3">
    <source>
        <dbReference type="EMBL" id="MCG4962120.1"/>
    </source>
</evidence>
<dbReference type="Pfam" id="PF03993">
    <property type="entry name" value="DUF349"/>
    <property type="match status" value="5"/>
</dbReference>
<evidence type="ECO:0000313" key="8">
    <source>
        <dbReference type="Proteomes" id="UP000283426"/>
    </source>
</evidence>
<reference evidence="3" key="2">
    <citation type="submission" date="2022-01" db="EMBL/GenBank/DDBJ databases">
        <title>Collection of gut derived symbiotic bacterial strains cultured from healthy donors.</title>
        <authorList>
            <person name="Lin H."/>
            <person name="Kohout C."/>
            <person name="Waligurski E."/>
            <person name="Pamer E.G."/>
        </authorList>
    </citation>
    <scope>NUCLEOTIDE SEQUENCE</scope>
    <source>
        <strain evidence="3">DFI.1.149</strain>
    </source>
</reference>
<dbReference type="AlphaFoldDB" id="A0A412WE09"/>
<feature type="coiled-coil region" evidence="1">
    <location>
        <begin position="554"/>
        <end position="615"/>
    </location>
</feature>
<dbReference type="EMBL" id="QRYW01000023">
    <property type="protein sequence ID" value="RGV25278.1"/>
    <property type="molecule type" value="Genomic_DNA"/>
</dbReference>
<evidence type="ECO:0000313" key="6">
    <source>
        <dbReference type="EMBL" id="RGV25278.1"/>
    </source>
</evidence>
<dbReference type="RefSeq" id="WP_022161504.1">
    <property type="nucleotide sequence ID" value="NZ_BAABYK010000001.1"/>
</dbReference>
<evidence type="ECO:0000256" key="1">
    <source>
        <dbReference type="SAM" id="Coils"/>
    </source>
</evidence>
<reference evidence="8 9" key="1">
    <citation type="submission" date="2018-08" db="EMBL/GenBank/DDBJ databases">
        <title>A genome reference for cultivated species of the human gut microbiota.</title>
        <authorList>
            <person name="Zou Y."/>
            <person name="Xue W."/>
            <person name="Luo G."/>
        </authorList>
    </citation>
    <scope>NUCLEOTIDE SEQUENCE [LARGE SCALE GENOMIC DNA]</scope>
    <source>
        <strain evidence="6 8">AF14-6AC</strain>
        <strain evidence="5 9">AF16-14</strain>
        <strain evidence="7 10">OF03-11</strain>
    </source>
</reference>
<reference evidence="4" key="3">
    <citation type="submission" date="2023-01" db="EMBL/GenBank/DDBJ databases">
        <title>Human gut microbiome strain richness.</title>
        <authorList>
            <person name="Chen-Liaw A."/>
        </authorList>
    </citation>
    <scope>NUCLEOTIDE SEQUENCE</scope>
    <source>
        <strain evidence="4">RTP21484st1_B7_RTP21484_190118</strain>
    </source>
</reference>
<dbReference type="Proteomes" id="UP000283426">
    <property type="component" value="Unassembled WGS sequence"/>
</dbReference>
<sequence length="616" mass="72733">MEQENSLIPEEEIKNPEILETSTNDEPVVAESKAVENAKEKKEVPEIDFSILSTEEIIRQAQKLINDYPVVSLKEIFEGLPEIFESRYKEEYEKALAIFTADGDKPEDFEYKNDNRERFNALYKLYKDKKNATARQTEAEREENLKIKLGIIEELKALVQKEEALDKTFQEFRDLQERWRNTGMVPQGQLNGLLETYHHHVENFYNYIKINKELRDLDLKRNLDAKNALCEEAEKLVENNDIAGAFKQLQLLHSRWKEIGPIPKEQKEPLWERFKAATSQINEKYHHFFESLKQEQEDNLKVKEEICGKAAAIAAGEYRSISEWNTATQNIIDLQEEWKHSGTIPQKERNKIYKKFRSSCDTFFERKRDFYKNMSAEQDKNLELKIKLCEKVEAIKDSTDWKITTDRIISYQKEWKKIGPAPKKYSNKVWARFREACDTFFNNKKLHFKDIDSEQSKNLELKKAIIEEARQFTLSGNAEEDINKLKDFQNRWAEIGFVPIKYKDAIQEEFRHLIDGWFDQLNLDEYDRDLERFRAKLSSLDAGDYKDYKIINEREKLVAKIRQLELDVNTYENNIGFIAKSSKSQGLIEELNSKIENTRQRLNLLQEKLKALDSLI</sequence>